<feature type="region of interest" description="Disordered" evidence="1">
    <location>
        <begin position="131"/>
        <end position="198"/>
    </location>
</feature>
<feature type="region of interest" description="Disordered" evidence="1">
    <location>
        <begin position="287"/>
        <end position="322"/>
    </location>
</feature>
<dbReference type="OrthoDB" id="406962at2759"/>
<organism evidence="2">
    <name type="scientific">Cladocopium goreaui</name>
    <dbReference type="NCBI Taxonomy" id="2562237"/>
    <lineage>
        <taxon>Eukaryota</taxon>
        <taxon>Sar</taxon>
        <taxon>Alveolata</taxon>
        <taxon>Dinophyceae</taxon>
        <taxon>Suessiales</taxon>
        <taxon>Symbiodiniaceae</taxon>
        <taxon>Cladocopium</taxon>
    </lineage>
</organism>
<keyword evidence="4" id="KW-1185">Reference proteome</keyword>
<comment type="caution">
    <text evidence="2">The sequence shown here is derived from an EMBL/GenBank/DDBJ whole genome shotgun (WGS) entry which is preliminary data.</text>
</comment>
<dbReference type="AlphaFoldDB" id="A0A9P1GDZ7"/>
<reference evidence="2" key="1">
    <citation type="submission" date="2022-10" db="EMBL/GenBank/DDBJ databases">
        <authorList>
            <person name="Chen Y."/>
            <person name="Dougan E. K."/>
            <person name="Chan C."/>
            <person name="Rhodes N."/>
            <person name="Thang M."/>
        </authorList>
    </citation>
    <scope>NUCLEOTIDE SEQUENCE</scope>
</reference>
<evidence type="ECO:0000313" key="3">
    <source>
        <dbReference type="EMBL" id="CAL1162913.1"/>
    </source>
</evidence>
<accession>A0A9P1GDZ7</accession>
<dbReference type="EMBL" id="CAMXCT030004557">
    <property type="protein sequence ID" value="CAL4796850.1"/>
    <property type="molecule type" value="Genomic_DNA"/>
</dbReference>
<name>A0A9P1GDZ7_9DINO</name>
<reference evidence="3" key="2">
    <citation type="submission" date="2024-04" db="EMBL/GenBank/DDBJ databases">
        <authorList>
            <person name="Chen Y."/>
            <person name="Shah S."/>
            <person name="Dougan E. K."/>
            <person name="Thang M."/>
            <person name="Chan C."/>
        </authorList>
    </citation>
    <scope>NUCLEOTIDE SEQUENCE [LARGE SCALE GENOMIC DNA]</scope>
</reference>
<gene>
    <name evidence="2" type="ORF">C1SCF055_LOCUS34890</name>
</gene>
<evidence type="ECO:0000313" key="4">
    <source>
        <dbReference type="Proteomes" id="UP001152797"/>
    </source>
</evidence>
<protein>
    <submittedName>
        <fullName evidence="2">Uncharacterized protein</fullName>
    </submittedName>
</protein>
<evidence type="ECO:0000313" key="2">
    <source>
        <dbReference type="EMBL" id="CAI4009538.1"/>
    </source>
</evidence>
<feature type="compositionally biased region" description="Acidic residues" evidence="1">
    <location>
        <begin position="167"/>
        <end position="182"/>
    </location>
</feature>
<evidence type="ECO:0000256" key="1">
    <source>
        <dbReference type="SAM" id="MobiDB-lite"/>
    </source>
</evidence>
<dbReference type="Proteomes" id="UP001152797">
    <property type="component" value="Unassembled WGS sequence"/>
</dbReference>
<proteinExistence type="predicted"/>
<feature type="compositionally biased region" description="Basic and acidic residues" evidence="1">
    <location>
        <begin position="300"/>
        <end position="310"/>
    </location>
</feature>
<sequence>MDASLRRICTPKPGSGRLEVSMEIHRQWKAGGAQRKCLLNMLIKANGNKDEFKKQIEHMQKKSRRSKIHVERGFYSKETMKTKLGWKPDRIKAAVAYCAHPSRAKTYIRRDKYQQDLKEYWVDVETTGSFEDENEESFTEKTSGEGIADGFDLGLAPIESTAHDAGGEPDEVTDLEDEEDDSASSKAKLKVPSKNDVEQEHHLEAIENVGNVMANMLKVQSKMEVARDKLAALGTKESSESQQKVETFRGNLMKLHDELADLKSYFDGQKGSLDDTKVASLHSLVQKIAKSNPRKRKSKQKDGDTGDTGKPKPTKKKKRTQDRWTEWPLRYVNLLAREAVATCPPPVGKFKGIKRHGPAGKALAAAVAGGVPGYQKQKPAPLHELFGRSFHRTYRTLKRLRVQTSYNSLNFEASGHSGSSCIHAIQFLIPIGAVKDNVGWFKGADTVCILEFLESRIGGDLIAMSESRKPIFLEIHATISAANAFMRCMYRAGLWLSHEERDFLLKAGTRCVNSFLRCALRAFNASATRWKFMPKFHLFGEWLFTMEKQKRLGLPSPNLLMFSCQMDEDYVGRIGSISRTVSLRTVHTRTLTRYLIALVANWG</sequence>
<dbReference type="EMBL" id="CAMXCT020004557">
    <property type="protein sequence ID" value="CAL1162913.1"/>
    <property type="molecule type" value="Genomic_DNA"/>
</dbReference>
<dbReference type="EMBL" id="CAMXCT010004557">
    <property type="protein sequence ID" value="CAI4009538.1"/>
    <property type="molecule type" value="Genomic_DNA"/>
</dbReference>